<sequence length="51" mass="5754">MLIHILPEVEFPEVAELKKLLPADQVQTFIDTALKLAKMDFSQKNKAISLS</sequence>
<accession>A0ABD4SD16</accession>
<comment type="caution">
    <text evidence="1">The sequence shown here is derived from an EMBL/GenBank/DDBJ whole genome shotgun (WGS) entry which is preliminary data.</text>
</comment>
<evidence type="ECO:0000313" key="1">
    <source>
        <dbReference type="EMBL" id="MCD5518384.1"/>
    </source>
</evidence>
<dbReference type="AlphaFoldDB" id="A0ABD4SD16"/>
<dbReference type="Proteomes" id="UP001320314">
    <property type="component" value="Unassembled WGS sequence"/>
</dbReference>
<reference evidence="1 2" key="1">
    <citation type="submission" date="2021-12" db="EMBL/GenBank/DDBJ databases">
        <title>Antimicrobial susceptibility of Lactobacillus delbrueckii subsp. lactis obtained from milk products and other habitats.</title>
        <authorList>
            <person name="Shani N."/>
        </authorList>
    </citation>
    <scope>NUCLEOTIDE SEQUENCE [LARGE SCALE GENOMIC DNA]</scope>
    <source>
        <strain evidence="1 2">CIRM BIA 266</strain>
    </source>
</reference>
<organism evidence="1 2">
    <name type="scientific">Lactobacillus delbrueckii subsp. allosunkii</name>
    <dbReference type="NCBI Taxonomy" id="1050107"/>
    <lineage>
        <taxon>Bacteria</taxon>
        <taxon>Bacillati</taxon>
        <taxon>Bacillota</taxon>
        <taxon>Bacilli</taxon>
        <taxon>Lactobacillales</taxon>
        <taxon>Lactobacillaceae</taxon>
        <taxon>Lactobacillus</taxon>
    </lineage>
</organism>
<dbReference type="EMBL" id="JAJNUD010000018">
    <property type="protein sequence ID" value="MCD5518384.1"/>
    <property type="molecule type" value="Genomic_DNA"/>
</dbReference>
<gene>
    <name evidence="1" type="ORF">LOB39_07415</name>
</gene>
<name>A0ABD4SD16_9LACO</name>
<evidence type="ECO:0000313" key="2">
    <source>
        <dbReference type="Proteomes" id="UP001320314"/>
    </source>
</evidence>
<protein>
    <recommendedName>
        <fullName evidence="3">Riboflavin kinase</fullName>
    </recommendedName>
</protein>
<dbReference type="RefSeq" id="WP_003614345.1">
    <property type="nucleotide sequence ID" value="NZ_JAJNUD010000018.1"/>
</dbReference>
<evidence type="ECO:0008006" key="3">
    <source>
        <dbReference type="Google" id="ProtNLM"/>
    </source>
</evidence>
<proteinExistence type="predicted"/>